<evidence type="ECO:0000256" key="1">
    <source>
        <dbReference type="ARBA" id="ARBA00007689"/>
    </source>
</evidence>
<comment type="similarity">
    <text evidence="1">Belongs to the YciI family.</text>
</comment>
<sequence>MKFLCLIFFDERVLDDLSKRQYDALVDESLAYDERLRESRHFITSQALQSAKEAVTLRVRGEEVSITDGPFAETKEQVGGFILIEARDLNEAMRVASGFPGARLGGVEVRPVKELRASWSDA</sequence>
<dbReference type="InterPro" id="IPR011008">
    <property type="entry name" value="Dimeric_a/b-barrel"/>
</dbReference>
<proteinExistence type="inferred from homology"/>
<comment type="caution">
    <text evidence="3">The sequence shown here is derived from an EMBL/GenBank/DDBJ whole genome shotgun (WGS) entry which is preliminary data.</text>
</comment>
<dbReference type="SUPFAM" id="SSF54909">
    <property type="entry name" value="Dimeric alpha+beta barrel"/>
    <property type="match status" value="1"/>
</dbReference>
<dbReference type="PANTHER" id="PTHR35174:SF3">
    <property type="entry name" value="BLL7171 PROTEIN"/>
    <property type="match status" value="1"/>
</dbReference>
<dbReference type="AlphaFoldDB" id="A0A0J1CZS9"/>
<dbReference type="EMBL" id="AEJF01000084">
    <property type="protein sequence ID" value="KLU25876.1"/>
    <property type="molecule type" value="Genomic_DNA"/>
</dbReference>
<keyword evidence="4" id="KW-1185">Reference proteome</keyword>
<dbReference type="PANTHER" id="PTHR35174">
    <property type="entry name" value="BLL7171 PROTEIN-RELATED"/>
    <property type="match status" value="1"/>
</dbReference>
<gene>
    <name evidence="3" type="ORF">EOS_12525</name>
</gene>
<evidence type="ECO:0000313" key="3">
    <source>
        <dbReference type="EMBL" id="KLU25876.1"/>
    </source>
</evidence>
<dbReference type="Proteomes" id="UP000035963">
    <property type="component" value="Unassembled WGS sequence"/>
</dbReference>
<dbReference type="OrthoDB" id="9807535at2"/>
<feature type="domain" description="YCII-related" evidence="2">
    <location>
        <begin position="1"/>
        <end position="115"/>
    </location>
</feature>
<dbReference type="RefSeq" id="WP_047846970.1">
    <property type="nucleotide sequence ID" value="NZ_AEJF01000084.1"/>
</dbReference>
<dbReference type="PATRIC" id="fig|908627.4.peg.2779"/>
<reference evidence="3 4" key="1">
    <citation type="journal article" date="2015" name="Genome Announc.">
        <title>Draft Genome Sequence of Burkholderia sp. Strain PML1(12), an Ectomycorrhizosphere-Inhabiting Bacterium with Effective Mineral-Weathering Ability.</title>
        <authorList>
            <person name="Uroz S."/>
            <person name="Oger P."/>
        </authorList>
    </citation>
    <scope>NUCLEOTIDE SEQUENCE [LARGE SCALE GENOMIC DNA]</scope>
    <source>
        <strain evidence="4">PML1(12)</strain>
    </source>
</reference>
<protein>
    <submittedName>
        <fullName evidence="3">Dehydrogenase</fullName>
    </submittedName>
</protein>
<dbReference type="InterPro" id="IPR005545">
    <property type="entry name" value="YCII"/>
</dbReference>
<dbReference type="Gene3D" id="3.30.70.1060">
    <property type="entry name" value="Dimeric alpha+beta barrel"/>
    <property type="match status" value="1"/>
</dbReference>
<evidence type="ECO:0000259" key="2">
    <source>
        <dbReference type="Pfam" id="PF03795"/>
    </source>
</evidence>
<evidence type="ECO:0000313" key="4">
    <source>
        <dbReference type="Proteomes" id="UP000035963"/>
    </source>
</evidence>
<dbReference type="Pfam" id="PF03795">
    <property type="entry name" value="YCII"/>
    <property type="match status" value="1"/>
</dbReference>
<organism evidence="3 4">
    <name type="scientific">Caballeronia mineralivorans PML1(12)</name>
    <dbReference type="NCBI Taxonomy" id="908627"/>
    <lineage>
        <taxon>Bacteria</taxon>
        <taxon>Pseudomonadati</taxon>
        <taxon>Pseudomonadota</taxon>
        <taxon>Betaproteobacteria</taxon>
        <taxon>Burkholderiales</taxon>
        <taxon>Burkholderiaceae</taxon>
        <taxon>Caballeronia</taxon>
    </lineage>
</organism>
<name>A0A0J1CZS9_9BURK</name>
<accession>A0A0J1CZS9</accession>